<dbReference type="AlphaFoldDB" id="A0A2A7MC86"/>
<dbReference type="Gene3D" id="3.40.50.10490">
    <property type="entry name" value="Glucose-6-phosphate isomerase like protein, domain 1"/>
    <property type="match status" value="1"/>
</dbReference>
<feature type="domain" description="HTH rpiR-type" evidence="4">
    <location>
        <begin position="3"/>
        <end position="76"/>
    </location>
</feature>
<evidence type="ECO:0000256" key="1">
    <source>
        <dbReference type="ARBA" id="ARBA00023015"/>
    </source>
</evidence>
<dbReference type="GO" id="GO:0097367">
    <property type="term" value="F:carbohydrate derivative binding"/>
    <property type="evidence" value="ECO:0007669"/>
    <property type="project" value="InterPro"/>
</dbReference>
<dbReference type="InterPro" id="IPR046348">
    <property type="entry name" value="SIS_dom_sf"/>
</dbReference>
<dbReference type="Pfam" id="PF01380">
    <property type="entry name" value="SIS"/>
    <property type="match status" value="1"/>
</dbReference>
<evidence type="ECO:0000259" key="4">
    <source>
        <dbReference type="PROSITE" id="PS51071"/>
    </source>
</evidence>
<sequence>MNKEIILRITHSKMDFTYVEEKIAEYFLGNNPILSTNELSKKLCVSPASITRFCKKIGLSNFKELNYLYSEHLKDLDKLSISNIATDLHSSYIKIFSYIDNNFENEKIDEICKHIYENRFMHIFALGLSATAAQDFKFRFSRTGKLIEVIYDKDAIAMTCELLKEGDLVFIFSLRGNKTLERYAESLKEKGVTIISITGNKNSKLVKLSDVYLLTANLEGEESTGMMSAQIPILIQIDLIYYYYVRRYSDVLDQWISTEKVFVEKRGDRHD</sequence>
<reference evidence="7 8" key="1">
    <citation type="submission" date="2017-10" db="EMBL/GenBank/DDBJ databases">
        <title>Effective Description of Clostridium neonatale sp. nov. linked to necrotizing enterocolitis in neonates and a clarification of species assignable to the genus Clostridium (Prazmowski 1880) emend. Lawson and Rainey 2016.</title>
        <authorList>
            <person name="Bernard K."/>
            <person name="Burdz T."/>
            <person name="Wiebe D."/>
            <person name="Balcewich B."/>
            <person name="Alfa M."/>
            <person name="Bernier A.-M."/>
        </authorList>
    </citation>
    <scope>NUCLEOTIDE SEQUENCE [LARGE SCALE GENOMIC DNA]</scope>
    <source>
        <strain evidence="7 8">LCDC99A005</strain>
    </source>
</reference>
<dbReference type="InterPro" id="IPR001347">
    <property type="entry name" value="SIS_dom"/>
</dbReference>
<dbReference type="GO" id="GO:0003677">
    <property type="term" value="F:DNA binding"/>
    <property type="evidence" value="ECO:0007669"/>
    <property type="project" value="UniProtKB-KW"/>
</dbReference>
<dbReference type="InterPro" id="IPR036388">
    <property type="entry name" value="WH-like_DNA-bd_sf"/>
</dbReference>
<keyword evidence="3" id="KW-0804">Transcription</keyword>
<dbReference type="PROSITE" id="PS51464">
    <property type="entry name" value="SIS"/>
    <property type="match status" value="1"/>
</dbReference>
<dbReference type="OrthoDB" id="63027at2"/>
<accession>A0A2A7MC86</accession>
<dbReference type="EMBL" id="PDCJ01000004">
    <property type="protein sequence ID" value="PEG29266.1"/>
    <property type="molecule type" value="Genomic_DNA"/>
</dbReference>
<dbReference type="CDD" id="cd05013">
    <property type="entry name" value="SIS_RpiR"/>
    <property type="match status" value="1"/>
</dbReference>
<evidence type="ECO:0000313" key="8">
    <source>
        <dbReference type="Proteomes" id="UP000220840"/>
    </source>
</evidence>
<organism evidence="7 8">
    <name type="scientific">Clostridium neonatale</name>
    <dbReference type="NCBI Taxonomy" id="137838"/>
    <lineage>
        <taxon>Bacteria</taxon>
        <taxon>Bacillati</taxon>
        <taxon>Bacillota</taxon>
        <taxon>Clostridia</taxon>
        <taxon>Eubacteriales</taxon>
        <taxon>Clostridiaceae</taxon>
        <taxon>Clostridium</taxon>
    </lineage>
</organism>
<dbReference type="GO" id="GO:1901135">
    <property type="term" value="P:carbohydrate derivative metabolic process"/>
    <property type="evidence" value="ECO:0007669"/>
    <property type="project" value="InterPro"/>
</dbReference>
<dbReference type="STRING" id="137838.GCA_001458595_00915"/>
<keyword evidence="8" id="KW-1185">Reference proteome</keyword>
<evidence type="ECO:0000256" key="3">
    <source>
        <dbReference type="ARBA" id="ARBA00023163"/>
    </source>
</evidence>
<dbReference type="Pfam" id="PF01418">
    <property type="entry name" value="HTH_6"/>
    <property type="match status" value="1"/>
</dbReference>
<dbReference type="Proteomes" id="UP000220840">
    <property type="component" value="Unassembled WGS sequence"/>
</dbReference>
<reference evidence="6" key="2">
    <citation type="submission" date="2022-10" db="EMBL/GenBank/DDBJ databases">
        <authorList>
            <person name="Aires J."/>
            <person name="Mesa V."/>
        </authorList>
    </citation>
    <scope>NUCLEOTIDE SEQUENCE</scope>
    <source>
        <strain evidence="6">Clostridium neonatale JD116</strain>
    </source>
</reference>
<proteinExistence type="predicted"/>
<feature type="domain" description="SIS" evidence="5">
    <location>
        <begin position="111"/>
        <end position="250"/>
    </location>
</feature>
<comment type="caution">
    <text evidence="7">The sequence shown here is derived from an EMBL/GenBank/DDBJ whole genome shotgun (WGS) entry which is preliminary data.</text>
</comment>
<dbReference type="InterPro" id="IPR009057">
    <property type="entry name" value="Homeodomain-like_sf"/>
</dbReference>
<dbReference type="PROSITE" id="PS51071">
    <property type="entry name" value="HTH_RPIR"/>
    <property type="match status" value="1"/>
</dbReference>
<evidence type="ECO:0000313" key="6">
    <source>
        <dbReference type="EMBL" id="CAI3567868.1"/>
    </source>
</evidence>
<dbReference type="PANTHER" id="PTHR30514:SF10">
    <property type="entry name" value="MURR_RPIR FAMILY TRANSCRIPTIONAL REGULATOR"/>
    <property type="match status" value="1"/>
</dbReference>
<dbReference type="GO" id="GO:0003700">
    <property type="term" value="F:DNA-binding transcription factor activity"/>
    <property type="evidence" value="ECO:0007669"/>
    <property type="project" value="InterPro"/>
</dbReference>
<name>A0A2A7MC86_9CLOT</name>
<dbReference type="RefSeq" id="WP_058293840.1">
    <property type="nucleotide sequence ID" value="NZ_CAMRXC010000077.1"/>
</dbReference>
<dbReference type="SUPFAM" id="SSF46689">
    <property type="entry name" value="Homeodomain-like"/>
    <property type="match status" value="1"/>
</dbReference>
<protein>
    <submittedName>
        <fullName evidence="6 7">Transcriptional regulator</fullName>
    </submittedName>
</protein>
<evidence type="ECO:0000313" key="7">
    <source>
        <dbReference type="EMBL" id="PEG29266.1"/>
    </source>
</evidence>
<dbReference type="InterPro" id="IPR000281">
    <property type="entry name" value="HTH_RpiR"/>
</dbReference>
<evidence type="ECO:0000259" key="5">
    <source>
        <dbReference type="PROSITE" id="PS51464"/>
    </source>
</evidence>
<evidence type="ECO:0000256" key="2">
    <source>
        <dbReference type="ARBA" id="ARBA00023125"/>
    </source>
</evidence>
<dbReference type="PANTHER" id="PTHR30514">
    <property type="entry name" value="GLUCOKINASE"/>
    <property type="match status" value="1"/>
</dbReference>
<dbReference type="SUPFAM" id="SSF53697">
    <property type="entry name" value="SIS domain"/>
    <property type="match status" value="1"/>
</dbReference>
<dbReference type="InterPro" id="IPR035472">
    <property type="entry name" value="RpiR-like_SIS"/>
</dbReference>
<dbReference type="InterPro" id="IPR047640">
    <property type="entry name" value="RpiR-like"/>
</dbReference>
<dbReference type="EMBL" id="CAMTCP010000122">
    <property type="protein sequence ID" value="CAI3567868.1"/>
    <property type="molecule type" value="Genomic_DNA"/>
</dbReference>
<dbReference type="Gene3D" id="1.10.10.10">
    <property type="entry name" value="Winged helix-like DNA-binding domain superfamily/Winged helix DNA-binding domain"/>
    <property type="match status" value="1"/>
</dbReference>
<keyword evidence="2" id="KW-0238">DNA-binding</keyword>
<keyword evidence="1" id="KW-0805">Transcription regulation</keyword>
<gene>
    <name evidence="6" type="primary">mgnR</name>
    <name evidence="6" type="ORF">CNEO2_200034</name>
    <name evidence="7" type="ORF">CQ394_18015</name>
</gene>
<dbReference type="Proteomes" id="UP001189143">
    <property type="component" value="Unassembled WGS sequence"/>
</dbReference>